<name>A0A9Q1JFR3_9CARY</name>
<dbReference type="Pfam" id="PF13966">
    <property type="entry name" value="zf-RVT"/>
    <property type="match status" value="1"/>
</dbReference>
<feature type="domain" description="Reverse transcriptase zinc-binding" evidence="1">
    <location>
        <begin position="134"/>
        <end position="218"/>
    </location>
</feature>
<accession>A0A9Q1JFR3</accession>
<dbReference type="PANTHER" id="PTHR33116">
    <property type="entry name" value="REVERSE TRANSCRIPTASE ZINC-BINDING DOMAIN-CONTAINING PROTEIN-RELATED-RELATED"/>
    <property type="match status" value="1"/>
</dbReference>
<keyword evidence="3" id="KW-1185">Reference proteome</keyword>
<sequence>MTEAWCILGDFNAVLYKEDIRGGNSRIDRALINIHWYEVFEFTQNHYLTNGLSDHTPMLIKFPPHQSQKENSYFVTCGANIQIFYIYQIKDTKGDLVEGFDMVGQTMMTYYKALLGEQYITRQKIDMDVGDPDYKVAKGYEWQWETQRKVPWTKLIWARLNIPRNAFISWVLINHRLPTKQRLSKFQPQTDTLCVLCSAEEEDEDHLFHSCNYAKTIWKELRQWWRHTPNVQNSSLLLRGLKQSKGPGALKQITSAIITATFYHIWSARNHRIFKKQQITTYQIAYLIKDQVRSRILFLNTCSKKFSGYIDSLLN</sequence>
<protein>
    <recommendedName>
        <fullName evidence="1">Reverse transcriptase zinc-binding domain-containing protein</fullName>
    </recommendedName>
</protein>
<organism evidence="2 3">
    <name type="scientific">Carnegiea gigantea</name>
    <dbReference type="NCBI Taxonomy" id="171969"/>
    <lineage>
        <taxon>Eukaryota</taxon>
        <taxon>Viridiplantae</taxon>
        <taxon>Streptophyta</taxon>
        <taxon>Embryophyta</taxon>
        <taxon>Tracheophyta</taxon>
        <taxon>Spermatophyta</taxon>
        <taxon>Magnoliopsida</taxon>
        <taxon>eudicotyledons</taxon>
        <taxon>Gunneridae</taxon>
        <taxon>Pentapetalae</taxon>
        <taxon>Caryophyllales</taxon>
        <taxon>Cactineae</taxon>
        <taxon>Cactaceae</taxon>
        <taxon>Cactoideae</taxon>
        <taxon>Echinocereeae</taxon>
        <taxon>Carnegiea</taxon>
    </lineage>
</organism>
<comment type="caution">
    <text evidence="2">The sequence shown here is derived from an EMBL/GenBank/DDBJ whole genome shotgun (WGS) entry which is preliminary data.</text>
</comment>
<evidence type="ECO:0000313" key="2">
    <source>
        <dbReference type="EMBL" id="KAJ8420079.1"/>
    </source>
</evidence>
<dbReference type="OrthoDB" id="1244840at2759"/>
<dbReference type="Proteomes" id="UP001153076">
    <property type="component" value="Unassembled WGS sequence"/>
</dbReference>
<evidence type="ECO:0000259" key="1">
    <source>
        <dbReference type="Pfam" id="PF13966"/>
    </source>
</evidence>
<dbReference type="PANTHER" id="PTHR33116:SF84">
    <property type="entry name" value="RNA-DIRECTED DNA POLYMERASE"/>
    <property type="match status" value="1"/>
</dbReference>
<evidence type="ECO:0000313" key="3">
    <source>
        <dbReference type="Proteomes" id="UP001153076"/>
    </source>
</evidence>
<gene>
    <name evidence="2" type="ORF">Cgig2_019935</name>
</gene>
<reference evidence="2" key="1">
    <citation type="submission" date="2022-04" db="EMBL/GenBank/DDBJ databases">
        <title>Carnegiea gigantea Genome sequencing and assembly v2.</title>
        <authorList>
            <person name="Copetti D."/>
            <person name="Sanderson M.J."/>
            <person name="Burquez A."/>
            <person name="Wojciechowski M.F."/>
        </authorList>
    </citation>
    <scope>NUCLEOTIDE SEQUENCE</scope>
    <source>
        <strain evidence="2">SGP5-SGP5p</strain>
        <tissue evidence="2">Aerial part</tissue>
    </source>
</reference>
<proteinExistence type="predicted"/>
<dbReference type="AlphaFoldDB" id="A0A9Q1JFR3"/>
<dbReference type="InterPro" id="IPR026960">
    <property type="entry name" value="RVT-Znf"/>
</dbReference>
<dbReference type="EMBL" id="JAKOGI010003903">
    <property type="protein sequence ID" value="KAJ8420079.1"/>
    <property type="molecule type" value="Genomic_DNA"/>
</dbReference>